<evidence type="ECO:0000313" key="2">
    <source>
        <dbReference type="EMBL" id="KAK3015793.1"/>
    </source>
</evidence>
<proteinExistence type="predicted"/>
<comment type="caution">
    <text evidence="2">The sequence shown here is derived from an EMBL/GenBank/DDBJ whole genome shotgun (WGS) entry which is preliminary data.</text>
</comment>
<feature type="region of interest" description="Disordered" evidence="1">
    <location>
        <begin position="63"/>
        <end position="103"/>
    </location>
</feature>
<dbReference type="AlphaFoldDB" id="A0AA89AVC3"/>
<feature type="region of interest" description="Disordered" evidence="1">
    <location>
        <begin position="1"/>
        <end position="31"/>
    </location>
</feature>
<name>A0AA89AVC3_9ASTE</name>
<sequence length="174" mass="19376">MAEETPVEAKEDVPEIVPFDPSKKKKKKKVVLQDLGDDAANQLSEKTENISISEGVESTFVGLKKKKPVETDPLSDRGVHTDEDIDGRISEDEGEGHVLQPQYPWEGSNRDYVYEEMNMSYAMAAEVRTQYFQKRIAFSFSDVSRSTIQCGSGRSVAPIKTGFVARVGRRKAGT</sequence>
<gene>
    <name evidence="2" type="ORF">RJ639_007218</name>
</gene>
<organism evidence="2 3">
    <name type="scientific">Escallonia herrerae</name>
    <dbReference type="NCBI Taxonomy" id="1293975"/>
    <lineage>
        <taxon>Eukaryota</taxon>
        <taxon>Viridiplantae</taxon>
        <taxon>Streptophyta</taxon>
        <taxon>Embryophyta</taxon>
        <taxon>Tracheophyta</taxon>
        <taxon>Spermatophyta</taxon>
        <taxon>Magnoliopsida</taxon>
        <taxon>eudicotyledons</taxon>
        <taxon>Gunneridae</taxon>
        <taxon>Pentapetalae</taxon>
        <taxon>asterids</taxon>
        <taxon>campanulids</taxon>
        <taxon>Escalloniales</taxon>
        <taxon>Escalloniaceae</taxon>
        <taxon>Escallonia</taxon>
    </lineage>
</organism>
<evidence type="ECO:0000313" key="3">
    <source>
        <dbReference type="Proteomes" id="UP001188597"/>
    </source>
</evidence>
<keyword evidence="3" id="KW-1185">Reference proteome</keyword>
<evidence type="ECO:0000256" key="1">
    <source>
        <dbReference type="SAM" id="MobiDB-lite"/>
    </source>
</evidence>
<accession>A0AA89AVC3</accession>
<dbReference type="EMBL" id="JAVXUP010001117">
    <property type="protein sequence ID" value="KAK3015793.1"/>
    <property type="molecule type" value="Genomic_DNA"/>
</dbReference>
<protein>
    <submittedName>
        <fullName evidence="2">Uncharacterized protein</fullName>
    </submittedName>
</protein>
<feature type="compositionally biased region" description="Basic and acidic residues" evidence="1">
    <location>
        <begin position="68"/>
        <end position="91"/>
    </location>
</feature>
<reference evidence="2" key="1">
    <citation type="submission" date="2022-12" db="EMBL/GenBank/DDBJ databases">
        <title>Draft genome assemblies for two species of Escallonia (Escalloniales).</title>
        <authorList>
            <person name="Chanderbali A."/>
            <person name="Dervinis C."/>
            <person name="Anghel I."/>
            <person name="Soltis D."/>
            <person name="Soltis P."/>
            <person name="Zapata F."/>
        </authorList>
    </citation>
    <scope>NUCLEOTIDE SEQUENCE</scope>
    <source>
        <strain evidence="2">UCBG64.0493</strain>
        <tissue evidence="2">Leaf</tissue>
    </source>
</reference>
<dbReference type="Proteomes" id="UP001188597">
    <property type="component" value="Unassembled WGS sequence"/>
</dbReference>